<organism evidence="3 4">
    <name type="scientific">Hydrotalea sandarakina</name>
    <dbReference type="NCBI Taxonomy" id="1004304"/>
    <lineage>
        <taxon>Bacteria</taxon>
        <taxon>Pseudomonadati</taxon>
        <taxon>Bacteroidota</taxon>
        <taxon>Chitinophagia</taxon>
        <taxon>Chitinophagales</taxon>
        <taxon>Chitinophagaceae</taxon>
        <taxon>Hydrotalea</taxon>
    </lineage>
</organism>
<keyword evidence="4" id="KW-1185">Reference proteome</keyword>
<dbReference type="GO" id="GO:0016209">
    <property type="term" value="F:antioxidant activity"/>
    <property type="evidence" value="ECO:0007669"/>
    <property type="project" value="InterPro"/>
</dbReference>
<evidence type="ECO:0000256" key="1">
    <source>
        <dbReference type="SAM" id="SignalP"/>
    </source>
</evidence>
<dbReference type="RefSeq" id="WP_111295050.1">
    <property type="nucleotide sequence ID" value="NZ_QKZV01000004.1"/>
</dbReference>
<dbReference type="Proteomes" id="UP000249720">
    <property type="component" value="Unassembled WGS sequence"/>
</dbReference>
<evidence type="ECO:0000313" key="3">
    <source>
        <dbReference type="EMBL" id="PZX62920.1"/>
    </source>
</evidence>
<proteinExistence type="predicted"/>
<accession>A0A2W7RWP2</accession>
<dbReference type="Gene3D" id="3.40.30.10">
    <property type="entry name" value="Glutaredoxin"/>
    <property type="match status" value="1"/>
</dbReference>
<comment type="caution">
    <text evidence="3">The sequence shown here is derived from an EMBL/GenBank/DDBJ whole genome shotgun (WGS) entry which is preliminary data.</text>
</comment>
<dbReference type="InterPro" id="IPR000866">
    <property type="entry name" value="AhpC/TSA"/>
</dbReference>
<dbReference type="InterPro" id="IPR013766">
    <property type="entry name" value="Thioredoxin_domain"/>
</dbReference>
<dbReference type="PANTHER" id="PTHR42852:SF13">
    <property type="entry name" value="PROTEIN DIPZ"/>
    <property type="match status" value="1"/>
</dbReference>
<evidence type="ECO:0000259" key="2">
    <source>
        <dbReference type="PROSITE" id="PS51352"/>
    </source>
</evidence>
<gene>
    <name evidence="3" type="ORF">LX80_01615</name>
</gene>
<dbReference type="AlphaFoldDB" id="A0A2W7RWP2"/>
<sequence length="170" mass="19911">MKHFFKIGIYFFVSLFVSFSLQAQPPSPAKKIPEFQFYQFNGKPFGRSQLAKDKLLFIVFFDVTCDHCQHAFQQINAHYAAFKNVGMYLVSLDSEAAMANFLTRFAPNLIGKPNVTLLRDVNNEFIQRFTPRKYPSMFLYNARQQLLLYYDEPEKFPNFLRVIPPVQKSK</sequence>
<dbReference type="InterPro" id="IPR036249">
    <property type="entry name" value="Thioredoxin-like_sf"/>
</dbReference>
<dbReference type="InterPro" id="IPR050553">
    <property type="entry name" value="Thioredoxin_ResA/DsbE_sf"/>
</dbReference>
<dbReference type="GO" id="GO:0016491">
    <property type="term" value="F:oxidoreductase activity"/>
    <property type="evidence" value="ECO:0007669"/>
    <property type="project" value="InterPro"/>
</dbReference>
<evidence type="ECO:0000313" key="4">
    <source>
        <dbReference type="Proteomes" id="UP000249720"/>
    </source>
</evidence>
<feature type="domain" description="Thioredoxin" evidence="2">
    <location>
        <begin position="26"/>
        <end position="168"/>
    </location>
</feature>
<feature type="signal peptide" evidence="1">
    <location>
        <begin position="1"/>
        <end position="23"/>
    </location>
</feature>
<protein>
    <submittedName>
        <fullName evidence="3">AhpC/TSA family protein</fullName>
    </submittedName>
</protein>
<dbReference type="PANTHER" id="PTHR42852">
    <property type="entry name" value="THIOL:DISULFIDE INTERCHANGE PROTEIN DSBE"/>
    <property type="match status" value="1"/>
</dbReference>
<dbReference type="OrthoDB" id="662072at2"/>
<reference evidence="3 4" key="1">
    <citation type="submission" date="2018-06" db="EMBL/GenBank/DDBJ databases">
        <title>Genomic Encyclopedia of Archaeal and Bacterial Type Strains, Phase II (KMG-II): from individual species to whole genera.</title>
        <authorList>
            <person name="Goeker M."/>
        </authorList>
    </citation>
    <scope>NUCLEOTIDE SEQUENCE [LARGE SCALE GENOMIC DNA]</scope>
    <source>
        <strain evidence="3 4">DSM 23241</strain>
    </source>
</reference>
<dbReference type="EMBL" id="QKZV01000004">
    <property type="protein sequence ID" value="PZX62920.1"/>
    <property type="molecule type" value="Genomic_DNA"/>
</dbReference>
<keyword evidence="1" id="KW-0732">Signal</keyword>
<dbReference type="SUPFAM" id="SSF52833">
    <property type="entry name" value="Thioredoxin-like"/>
    <property type="match status" value="1"/>
</dbReference>
<dbReference type="Pfam" id="PF00578">
    <property type="entry name" value="AhpC-TSA"/>
    <property type="match status" value="1"/>
</dbReference>
<feature type="chain" id="PRO_5015919296" evidence="1">
    <location>
        <begin position="24"/>
        <end position="170"/>
    </location>
</feature>
<name>A0A2W7RWP2_9BACT</name>
<dbReference type="PROSITE" id="PS51352">
    <property type="entry name" value="THIOREDOXIN_2"/>
    <property type="match status" value="1"/>
</dbReference>